<name>A0A6P7SIW1_9MOLL</name>
<keyword evidence="6 11" id="KW-0808">Transferase</keyword>
<feature type="zinc finger region" description="C3H1-type" evidence="10">
    <location>
        <begin position="685"/>
        <end position="715"/>
    </location>
</feature>
<dbReference type="EC" id="2.1.1.211" evidence="11"/>
<evidence type="ECO:0000259" key="13">
    <source>
        <dbReference type="PROSITE" id="PS50103"/>
    </source>
</evidence>
<dbReference type="GO" id="GO:0141101">
    <property type="term" value="F:tRNA(Ser) (uridine(44)-2'-O-)-methyltransferase activity"/>
    <property type="evidence" value="ECO:0007669"/>
    <property type="project" value="UniProtKB-EC"/>
</dbReference>
<dbReference type="GO" id="GO:0005737">
    <property type="term" value="C:cytoplasm"/>
    <property type="evidence" value="ECO:0007669"/>
    <property type="project" value="UniProtKB-SubCell"/>
</dbReference>
<keyword evidence="10" id="KW-0862">Zinc</keyword>
<comment type="function">
    <text evidence="1">Probable adenosyl-L-methionine (AdoMet)-dependent tRNA (uracil-O(2)-)-methyltransferase.</text>
</comment>
<comment type="catalytic activity">
    <reaction evidence="9 11">
        <text>uridine(44) in tRNA(Ser) + S-adenosyl-L-methionine = 2'-O-methyluridine(44) in tRNA(Ser) + S-adenosyl-L-homocysteine + H(+)</text>
        <dbReference type="Rhea" id="RHEA:43100"/>
        <dbReference type="Rhea" id="RHEA-COMP:10339"/>
        <dbReference type="Rhea" id="RHEA-COMP:10340"/>
        <dbReference type="ChEBI" id="CHEBI:15378"/>
        <dbReference type="ChEBI" id="CHEBI:57856"/>
        <dbReference type="ChEBI" id="CHEBI:59789"/>
        <dbReference type="ChEBI" id="CHEBI:65315"/>
        <dbReference type="ChEBI" id="CHEBI:74478"/>
        <dbReference type="EC" id="2.1.1.211"/>
    </reaction>
</comment>
<evidence type="ECO:0000256" key="3">
    <source>
        <dbReference type="ARBA" id="ARBA00009056"/>
    </source>
</evidence>
<dbReference type="InterPro" id="IPR000571">
    <property type="entry name" value="Znf_CCCH"/>
</dbReference>
<proteinExistence type="inferred from homology"/>
<dbReference type="PROSITE" id="PS50103">
    <property type="entry name" value="ZF_C3H1"/>
    <property type="match status" value="1"/>
</dbReference>
<comment type="similarity">
    <text evidence="3 11">Belongs to the TRM44 family.</text>
</comment>
<dbReference type="RefSeq" id="XP_029638314.1">
    <property type="nucleotide sequence ID" value="XM_029782454.2"/>
</dbReference>
<reference evidence="15 16" key="1">
    <citation type="submission" date="2025-08" db="UniProtKB">
        <authorList>
            <consortium name="RefSeq"/>
        </authorList>
    </citation>
    <scope>IDENTIFICATION</scope>
</reference>
<dbReference type="RefSeq" id="XP_036359607.1">
    <property type="nucleotide sequence ID" value="XM_036503714.1"/>
</dbReference>
<keyword evidence="7 11" id="KW-0949">S-adenosyl-L-methionine</keyword>
<evidence type="ECO:0000313" key="17">
    <source>
        <dbReference type="RefSeq" id="XP_036359608.1"/>
    </source>
</evidence>
<dbReference type="KEGG" id="osn:115213469"/>
<evidence type="ECO:0000256" key="4">
    <source>
        <dbReference type="ARBA" id="ARBA00022490"/>
    </source>
</evidence>
<evidence type="ECO:0000256" key="10">
    <source>
        <dbReference type="PROSITE-ProRule" id="PRU00723"/>
    </source>
</evidence>
<keyword evidence="5 11" id="KW-0489">Methyltransferase</keyword>
<evidence type="ECO:0000256" key="12">
    <source>
        <dbReference type="SAM" id="MobiDB-lite"/>
    </source>
</evidence>
<dbReference type="Proteomes" id="UP000515154">
    <property type="component" value="Linkage group LG6"/>
</dbReference>
<evidence type="ECO:0000256" key="11">
    <source>
        <dbReference type="RuleBase" id="RU368004"/>
    </source>
</evidence>
<dbReference type="RefSeq" id="XP_036359608.1">
    <property type="nucleotide sequence ID" value="XM_036503715.1"/>
</dbReference>
<evidence type="ECO:0000256" key="9">
    <source>
        <dbReference type="ARBA" id="ARBA00047957"/>
    </source>
</evidence>
<feature type="region of interest" description="Disordered" evidence="12">
    <location>
        <begin position="1"/>
        <end position="22"/>
    </location>
</feature>
<feature type="domain" description="C3H1-type" evidence="13">
    <location>
        <begin position="685"/>
        <end position="715"/>
    </location>
</feature>
<gene>
    <name evidence="15 16 17" type="primary">LOC115213469</name>
</gene>
<evidence type="ECO:0000256" key="6">
    <source>
        <dbReference type="ARBA" id="ARBA00022679"/>
    </source>
</evidence>
<evidence type="ECO:0000313" key="14">
    <source>
        <dbReference type="Proteomes" id="UP000515154"/>
    </source>
</evidence>
<feature type="compositionally biased region" description="Basic and acidic residues" evidence="12">
    <location>
        <begin position="1"/>
        <end position="11"/>
    </location>
</feature>
<dbReference type="InterPro" id="IPR029063">
    <property type="entry name" value="SAM-dependent_MTases_sf"/>
</dbReference>
<evidence type="ECO:0000313" key="15">
    <source>
        <dbReference type="RefSeq" id="XP_029638314.1"/>
    </source>
</evidence>
<evidence type="ECO:0000256" key="5">
    <source>
        <dbReference type="ARBA" id="ARBA00022603"/>
    </source>
</evidence>
<evidence type="ECO:0000313" key="16">
    <source>
        <dbReference type="RefSeq" id="XP_036359607.1"/>
    </source>
</evidence>
<dbReference type="InterPro" id="IPR011671">
    <property type="entry name" value="tRNA_uracil_MeTrfase"/>
</dbReference>
<dbReference type="Gene3D" id="4.10.1000.10">
    <property type="entry name" value="Zinc finger, CCCH-type"/>
    <property type="match status" value="1"/>
</dbReference>
<dbReference type="PANTHER" id="PTHR21210">
    <property type="entry name" value="TRNA (URACIL-O(2)-)-METHYLTRANSFERASE-RELATED"/>
    <property type="match status" value="1"/>
</dbReference>
<dbReference type="Pfam" id="PF07757">
    <property type="entry name" value="AdoMet_MTase"/>
    <property type="match status" value="1"/>
</dbReference>
<dbReference type="GO" id="GO:0030488">
    <property type="term" value="P:tRNA methylation"/>
    <property type="evidence" value="ECO:0007669"/>
    <property type="project" value="UniProtKB-UniRule"/>
</dbReference>
<protein>
    <recommendedName>
        <fullName evidence="11">tRNA (uracil-O(2)-)-methyltransferase</fullName>
        <ecNumber evidence="11">2.1.1.211</ecNumber>
    </recommendedName>
</protein>
<dbReference type="PANTHER" id="PTHR21210:SF0">
    <property type="entry name" value="TRNA (URACIL-O(2)-)-METHYLTRANSFERASE-RELATED"/>
    <property type="match status" value="1"/>
</dbReference>
<keyword evidence="10" id="KW-0479">Metal-binding</keyword>
<keyword evidence="10" id="KW-0863">Zinc-finger</keyword>
<evidence type="ECO:0000256" key="7">
    <source>
        <dbReference type="ARBA" id="ARBA00022691"/>
    </source>
</evidence>
<comment type="subcellular location">
    <subcellularLocation>
        <location evidence="2 11">Cytoplasm</location>
    </subcellularLocation>
</comment>
<feature type="compositionally biased region" description="Polar residues" evidence="12">
    <location>
        <begin position="12"/>
        <end position="22"/>
    </location>
</feature>
<dbReference type="AlphaFoldDB" id="A0A6P7SIW1"/>
<accession>A0A6P7SIW1</accession>
<evidence type="ECO:0000256" key="1">
    <source>
        <dbReference type="ARBA" id="ARBA00002778"/>
    </source>
</evidence>
<evidence type="ECO:0000256" key="2">
    <source>
        <dbReference type="ARBA" id="ARBA00004496"/>
    </source>
</evidence>
<sequence>MCRNDINKTDQTKPSTKMTTPEWSHCPQCLQCPLRQASESTSAKSESGFVAAILVWLNKPHVVNRRLIGSRLIATFSYPRITTREETRKFLDTVKNRFVHSTRWTGESSIQRGIEKRQDNVDFTSEEAVRSEHHTNENNVTREKSKHFTEKDVTRGLNGHCSNDDNVEDHYTDVQMEDLITSPEDLVIFVRDLLPRNLDLHQILREVITYDQQRQEFHFYPIARFNKEGACLSVDNDMPYSFMFLASDSSNRIELKICKAIKDDPSLASMTYFWLEKRLLCKVARWSGAETLRTDTLSLRTVPVEAYNQLYNQLKAKYGPKLIEEWPERTDPKKFVYEDIAIATFLLLLWEKERQETKCEKQTFVDLGCGNGLLVHLLTSEGHSGLGIDIQKRKIWDMYGDATRLELRALTPSADSLFPEYDWIIGNHSDELTPWIPVIAARSSYNTRFFVLPCCLYNFDSKYNEKTTGLTSYRTYLNYVKRIITVCGFQVEEDVLRIPSTKQICLYGKARTYSQSEESDIDKRITEFIENQCSKNKLLHNKSEDSKPMPADLMNMKDANTWSDNFKPRLAQKTSGMCKSVPWDVKIDVVNVVVEKILAADHSKFINLPDGRVWHKGGEIPLPEVAQLLNQDTLNYLKTENGGLQTLLRNFSHIFHVISSTVQLRDYTQPWQQRRKVKQKNTARSYKTSLCWFHQNHPDGCPVSREECNFAHGEEELREKTHH</sequence>
<keyword evidence="8 11" id="KW-0819">tRNA processing</keyword>
<evidence type="ECO:0000256" key="8">
    <source>
        <dbReference type="ARBA" id="ARBA00022694"/>
    </source>
</evidence>
<organism evidence="14 15">
    <name type="scientific">Octopus sinensis</name>
    <name type="common">East Asian common octopus</name>
    <dbReference type="NCBI Taxonomy" id="2607531"/>
    <lineage>
        <taxon>Eukaryota</taxon>
        <taxon>Metazoa</taxon>
        <taxon>Spiralia</taxon>
        <taxon>Lophotrochozoa</taxon>
        <taxon>Mollusca</taxon>
        <taxon>Cephalopoda</taxon>
        <taxon>Coleoidea</taxon>
        <taxon>Octopodiformes</taxon>
        <taxon>Octopoda</taxon>
        <taxon>Incirrata</taxon>
        <taxon>Octopodidae</taxon>
        <taxon>Octopus</taxon>
    </lineage>
</organism>
<keyword evidence="4 11" id="KW-0963">Cytoplasm</keyword>
<keyword evidence="14" id="KW-1185">Reference proteome</keyword>
<dbReference type="SUPFAM" id="SSF53335">
    <property type="entry name" value="S-adenosyl-L-methionine-dependent methyltransferases"/>
    <property type="match status" value="1"/>
</dbReference>
<feature type="region of interest" description="Disordered" evidence="12">
    <location>
        <begin position="127"/>
        <end position="149"/>
    </location>
</feature>
<comment type="function">
    <text evidence="11">Adenosyl-L-methionine (AdoMet)-dependent tRNA (uracil-O(2)-)-methyltransferase.</text>
</comment>
<dbReference type="GO" id="GO:0008270">
    <property type="term" value="F:zinc ion binding"/>
    <property type="evidence" value="ECO:0007669"/>
    <property type="project" value="UniProtKB-KW"/>
</dbReference>